<comment type="caution">
    <text evidence="1">The sequence shown here is derived from an EMBL/GenBank/DDBJ whole genome shotgun (WGS) entry which is preliminary data.</text>
</comment>
<accession>A0ACB8ST41</accession>
<protein>
    <submittedName>
        <fullName evidence="1">Cytochrome P450</fullName>
    </submittedName>
</protein>
<reference evidence="1" key="2">
    <citation type="journal article" date="2022" name="New Phytol.">
        <title>Evolutionary transition to the ectomycorrhizal habit in the genomes of a hyperdiverse lineage of mushroom-forming fungi.</title>
        <authorList>
            <person name="Looney B."/>
            <person name="Miyauchi S."/>
            <person name="Morin E."/>
            <person name="Drula E."/>
            <person name="Courty P.E."/>
            <person name="Kohler A."/>
            <person name="Kuo A."/>
            <person name="LaButti K."/>
            <person name="Pangilinan J."/>
            <person name="Lipzen A."/>
            <person name="Riley R."/>
            <person name="Andreopoulos W."/>
            <person name="He G."/>
            <person name="Johnson J."/>
            <person name="Nolan M."/>
            <person name="Tritt A."/>
            <person name="Barry K.W."/>
            <person name="Grigoriev I.V."/>
            <person name="Nagy L.G."/>
            <person name="Hibbett D."/>
            <person name="Henrissat B."/>
            <person name="Matheny P.B."/>
            <person name="Labbe J."/>
            <person name="Martin F.M."/>
        </authorList>
    </citation>
    <scope>NUCLEOTIDE SEQUENCE</scope>
    <source>
        <strain evidence="1">HHB10654</strain>
    </source>
</reference>
<sequence length="367" mass="41413">MLADSSLWLHRSWSSTFVVTNLRKISGPPSVSLFTGGLGETFDSLDHHEEHKFAVAMQEYMPTISSLQFFRRLSYLARKWPRLLRFYADRLPSARVQNLLRVSDTMYRCPIAIFEEKRALLEKGDEEFAHQLSEGKDVISLLMRGNRDASEEMRLSDDEIISQIGTFLFAGAETTSTSLSRVFLLLAQHPEVQDRLRDEINKAHAASVDNAPEIRLRPFHQSNLRTGHSYPAVPPDPDGRRSAVLRLHTNGIAHRRPSINRDKDIWGADADEWKPERFLSPLPASVAEARIAGIYSNTMTFAAGGRACIGFKFGELEMKVVLAHLVRSFRFAPPRAEIVWKFGRIVTPSVKGSNAVGTNMPMVLERL</sequence>
<proteinExistence type="predicted"/>
<evidence type="ECO:0000313" key="1">
    <source>
        <dbReference type="EMBL" id="KAI0059674.1"/>
    </source>
</evidence>
<name>A0ACB8ST41_9AGAM</name>
<dbReference type="EMBL" id="MU277224">
    <property type="protein sequence ID" value="KAI0059674.1"/>
    <property type="molecule type" value="Genomic_DNA"/>
</dbReference>
<reference evidence="1" key="1">
    <citation type="submission" date="2021-03" db="EMBL/GenBank/DDBJ databases">
        <authorList>
            <consortium name="DOE Joint Genome Institute"/>
            <person name="Ahrendt S."/>
            <person name="Looney B.P."/>
            <person name="Miyauchi S."/>
            <person name="Morin E."/>
            <person name="Drula E."/>
            <person name="Courty P.E."/>
            <person name="Chicoki N."/>
            <person name="Fauchery L."/>
            <person name="Kohler A."/>
            <person name="Kuo A."/>
            <person name="Labutti K."/>
            <person name="Pangilinan J."/>
            <person name="Lipzen A."/>
            <person name="Riley R."/>
            <person name="Andreopoulos W."/>
            <person name="He G."/>
            <person name="Johnson J."/>
            <person name="Barry K.W."/>
            <person name="Grigoriev I.V."/>
            <person name="Nagy L."/>
            <person name="Hibbett D."/>
            <person name="Henrissat B."/>
            <person name="Matheny P.B."/>
            <person name="Labbe J."/>
            <person name="Martin F."/>
        </authorList>
    </citation>
    <scope>NUCLEOTIDE SEQUENCE</scope>
    <source>
        <strain evidence="1">HHB10654</strain>
    </source>
</reference>
<dbReference type="Proteomes" id="UP000814140">
    <property type="component" value="Unassembled WGS sequence"/>
</dbReference>
<keyword evidence="2" id="KW-1185">Reference proteome</keyword>
<evidence type="ECO:0000313" key="2">
    <source>
        <dbReference type="Proteomes" id="UP000814140"/>
    </source>
</evidence>
<organism evidence="1 2">
    <name type="scientific">Artomyces pyxidatus</name>
    <dbReference type="NCBI Taxonomy" id="48021"/>
    <lineage>
        <taxon>Eukaryota</taxon>
        <taxon>Fungi</taxon>
        <taxon>Dikarya</taxon>
        <taxon>Basidiomycota</taxon>
        <taxon>Agaricomycotina</taxon>
        <taxon>Agaricomycetes</taxon>
        <taxon>Russulales</taxon>
        <taxon>Auriscalpiaceae</taxon>
        <taxon>Artomyces</taxon>
    </lineage>
</organism>
<gene>
    <name evidence="1" type="ORF">BV25DRAFT_1918266</name>
</gene>